<feature type="transmembrane region" description="Helical" evidence="1">
    <location>
        <begin position="211"/>
        <end position="228"/>
    </location>
</feature>
<feature type="transmembrane region" description="Helical" evidence="1">
    <location>
        <begin position="99"/>
        <end position="117"/>
    </location>
</feature>
<feature type="transmembrane region" description="Helical" evidence="1">
    <location>
        <begin position="355"/>
        <end position="377"/>
    </location>
</feature>
<gene>
    <name evidence="2" type="ORF">B1B05_10175</name>
</gene>
<feature type="transmembrane region" description="Helical" evidence="1">
    <location>
        <begin position="389"/>
        <end position="407"/>
    </location>
</feature>
<keyword evidence="1" id="KW-1133">Transmembrane helix</keyword>
<evidence type="ECO:0008006" key="4">
    <source>
        <dbReference type="Google" id="ProtNLM"/>
    </source>
</evidence>
<feature type="transmembrane region" description="Helical" evidence="1">
    <location>
        <begin position="65"/>
        <end position="83"/>
    </location>
</feature>
<evidence type="ECO:0000313" key="3">
    <source>
        <dbReference type="Proteomes" id="UP000215545"/>
    </source>
</evidence>
<feature type="transmembrane region" description="Helical" evidence="1">
    <location>
        <begin position="234"/>
        <end position="251"/>
    </location>
</feature>
<name>A0ABX4E8E6_9BACI</name>
<keyword evidence="3" id="KW-1185">Reference proteome</keyword>
<feature type="transmembrane region" description="Helical" evidence="1">
    <location>
        <begin position="182"/>
        <end position="204"/>
    </location>
</feature>
<evidence type="ECO:0000256" key="1">
    <source>
        <dbReference type="SAM" id="Phobius"/>
    </source>
</evidence>
<keyword evidence="1" id="KW-0472">Membrane</keyword>
<feature type="transmembrane region" description="Helical" evidence="1">
    <location>
        <begin position="129"/>
        <end position="146"/>
    </location>
</feature>
<feature type="transmembrane region" description="Helical" evidence="1">
    <location>
        <begin position="419"/>
        <end position="437"/>
    </location>
</feature>
<keyword evidence="1" id="KW-0812">Transmembrane</keyword>
<feature type="transmembrane region" description="Helical" evidence="1">
    <location>
        <begin position="153"/>
        <end position="176"/>
    </location>
</feature>
<feature type="transmembrane region" description="Helical" evidence="1">
    <location>
        <begin position="16"/>
        <end position="35"/>
    </location>
</feature>
<dbReference type="Proteomes" id="UP000215545">
    <property type="component" value="Unassembled WGS sequence"/>
</dbReference>
<sequence>MIGGSVGALSLLGTDIFSMIAIGLIIFTVSVLLYLKFRDMFVLTVTILVCFTPQISSIGVNIGSINVSVTDFVILFNVFYLFVTKKYLKIFSLYLKKPIIFNIFLSLTMLLGIYLMFSVYNDFGLALKLARTLLYSFFIFVLWIVYCKKEDTIRLVIFLSMATSTIVILTYIGIFISKGEYAIFRNAETFLAGAFCYLSIWLITAKDSKKTKMSAFIAMVLLVGAIVVQQDRVQIVAVVVSLLAAMLFLIIKRAFLFKRVFNLVFSFFAVFSFIYLLVKLINNQGVNKMFESYYTNRILILFNNNGNLQLDTSLSIRVSQYQRIIEQNSENILTLLFGKGLAATYFGSTVVVDSFWFWIILNLGLVGFIFFIGFFAFPTLKILQYPKANLSAPVFSYIVAAIIMSLTTPNMIYRVDDSVGVGIIFGMVYLLITTEFTENLEGNKVQKKKVKGIKLGKKRLIW</sequence>
<reference evidence="3" key="1">
    <citation type="submission" date="2017-03" db="EMBL/GenBank/DDBJ databases">
        <title>Bacillus sp. V-88(T) DSM27956, whole genome shotgun sequencing project.</title>
        <authorList>
            <person name="Dastager S.G."/>
            <person name="Neurgaonkar P.S."/>
            <person name="Dharne M.S."/>
        </authorList>
    </citation>
    <scope>NUCLEOTIDE SEQUENCE [LARGE SCALE GENOMIC DNA]</scope>
    <source>
        <strain evidence="3">DSM 25145</strain>
    </source>
</reference>
<feature type="transmembrane region" description="Helical" evidence="1">
    <location>
        <begin position="263"/>
        <end position="281"/>
    </location>
</feature>
<comment type="caution">
    <text evidence="2">The sequence shown here is derived from an EMBL/GenBank/DDBJ whole genome shotgun (WGS) entry which is preliminary data.</text>
</comment>
<protein>
    <recommendedName>
        <fullName evidence="4">O-Antigen ligase</fullName>
    </recommendedName>
</protein>
<accession>A0ABX4E8E6</accession>
<feature type="transmembrane region" description="Helical" evidence="1">
    <location>
        <begin position="40"/>
        <end position="59"/>
    </location>
</feature>
<evidence type="ECO:0000313" key="2">
    <source>
        <dbReference type="EMBL" id="OXS77963.1"/>
    </source>
</evidence>
<dbReference type="EMBL" id="MWSK01000004">
    <property type="protein sequence ID" value="OXS77963.1"/>
    <property type="molecule type" value="Genomic_DNA"/>
</dbReference>
<proteinExistence type="predicted"/>
<organism evidence="2 3">
    <name type="scientific">Domibacillus enclensis</name>
    <dbReference type="NCBI Taxonomy" id="1017273"/>
    <lineage>
        <taxon>Bacteria</taxon>
        <taxon>Bacillati</taxon>
        <taxon>Bacillota</taxon>
        <taxon>Bacilli</taxon>
        <taxon>Bacillales</taxon>
        <taxon>Bacillaceae</taxon>
        <taxon>Domibacillus</taxon>
    </lineage>
</organism>